<keyword evidence="3" id="KW-1185">Reference proteome</keyword>
<dbReference type="Pfam" id="PF08592">
    <property type="entry name" value="Anthrone_oxy"/>
    <property type="match status" value="1"/>
</dbReference>
<keyword evidence="1" id="KW-0472">Membrane</keyword>
<evidence type="ECO:0000256" key="1">
    <source>
        <dbReference type="SAM" id="Phobius"/>
    </source>
</evidence>
<proteinExistence type="predicted"/>
<dbReference type="Proteomes" id="UP000245946">
    <property type="component" value="Unassembled WGS sequence"/>
</dbReference>
<accession>A0A316ZEV4</accession>
<sequence>MLRLRLCAVGLVASGLASGLALAFPLLVNPHFASAQGDAVMPAAASANLNLAQRLTLWNRAYGLGHYVPVFAVSAACALAGAGQHAAVPLRRWLLGASVLHVSIIPFTLLCIMPVNMRLAELRIAANKGEEVQAPEVESLFKKWAALHNVRVAVSIAAFSTAVGSVVVGTPAW</sequence>
<organism evidence="2 3">
    <name type="scientific">Tilletiopsis washingtonensis</name>
    <dbReference type="NCBI Taxonomy" id="58919"/>
    <lineage>
        <taxon>Eukaryota</taxon>
        <taxon>Fungi</taxon>
        <taxon>Dikarya</taxon>
        <taxon>Basidiomycota</taxon>
        <taxon>Ustilaginomycotina</taxon>
        <taxon>Exobasidiomycetes</taxon>
        <taxon>Entylomatales</taxon>
        <taxon>Entylomatales incertae sedis</taxon>
        <taxon>Tilletiopsis</taxon>
    </lineage>
</organism>
<name>A0A316ZEV4_9BASI</name>
<feature type="transmembrane region" description="Helical" evidence="1">
    <location>
        <begin position="93"/>
        <end position="113"/>
    </location>
</feature>
<feature type="transmembrane region" description="Helical" evidence="1">
    <location>
        <begin position="152"/>
        <end position="172"/>
    </location>
</feature>
<dbReference type="EMBL" id="KZ819287">
    <property type="protein sequence ID" value="PWN99574.1"/>
    <property type="molecule type" value="Genomic_DNA"/>
</dbReference>
<gene>
    <name evidence="2" type="ORF">FA09DRAFT_328381</name>
</gene>
<dbReference type="AlphaFoldDB" id="A0A316ZEV4"/>
<keyword evidence="1" id="KW-0812">Transmembrane</keyword>
<dbReference type="RefSeq" id="XP_025599853.1">
    <property type="nucleotide sequence ID" value="XM_025741749.1"/>
</dbReference>
<evidence type="ECO:0000313" key="3">
    <source>
        <dbReference type="Proteomes" id="UP000245946"/>
    </source>
</evidence>
<dbReference type="GeneID" id="37269293"/>
<dbReference type="OrthoDB" id="5954308at2759"/>
<dbReference type="PANTHER" id="PTHR36535">
    <property type="entry name" value="YALI0E30327P"/>
    <property type="match status" value="1"/>
</dbReference>
<protein>
    <submittedName>
        <fullName evidence="2">DUF1772-domain-containing protein</fullName>
    </submittedName>
</protein>
<dbReference type="PANTHER" id="PTHR36535:SF1">
    <property type="entry name" value="DUF1772 DOMAIN-CONTAINING PROTEIN"/>
    <property type="match status" value="1"/>
</dbReference>
<keyword evidence="1" id="KW-1133">Transmembrane helix</keyword>
<dbReference type="InterPro" id="IPR013901">
    <property type="entry name" value="Anthrone_oxy"/>
</dbReference>
<evidence type="ECO:0000313" key="2">
    <source>
        <dbReference type="EMBL" id="PWN99574.1"/>
    </source>
</evidence>
<reference evidence="2 3" key="1">
    <citation type="journal article" date="2018" name="Mol. Biol. Evol.">
        <title>Broad Genomic Sampling Reveals a Smut Pathogenic Ancestry of the Fungal Clade Ustilaginomycotina.</title>
        <authorList>
            <person name="Kijpornyongpan T."/>
            <person name="Mondo S.J."/>
            <person name="Barry K."/>
            <person name="Sandor L."/>
            <person name="Lee J."/>
            <person name="Lipzen A."/>
            <person name="Pangilinan J."/>
            <person name="LaButti K."/>
            <person name="Hainaut M."/>
            <person name="Henrissat B."/>
            <person name="Grigoriev I.V."/>
            <person name="Spatafora J.W."/>
            <person name="Aime M.C."/>
        </authorList>
    </citation>
    <scope>NUCLEOTIDE SEQUENCE [LARGE SCALE GENOMIC DNA]</scope>
    <source>
        <strain evidence="2 3">MCA 4186</strain>
    </source>
</reference>